<organism evidence="7 9">
    <name type="scientific">Cardamine amara subsp. amara</name>
    <dbReference type="NCBI Taxonomy" id="228776"/>
    <lineage>
        <taxon>Eukaryota</taxon>
        <taxon>Viridiplantae</taxon>
        <taxon>Streptophyta</taxon>
        <taxon>Embryophyta</taxon>
        <taxon>Tracheophyta</taxon>
        <taxon>Spermatophyta</taxon>
        <taxon>Magnoliopsida</taxon>
        <taxon>eudicotyledons</taxon>
        <taxon>Gunneridae</taxon>
        <taxon>Pentapetalae</taxon>
        <taxon>rosids</taxon>
        <taxon>malvids</taxon>
        <taxon>Brassicales</taxon>
        <taxon>Brassicaceae</taxon>
        <taxon>Cardamineae</taxon>
        <taxon>Cardamine</taxon>
    </lineage>
</organism>
<reference evidence="7 9" key="1">
    <citation type="submission" date="2024-04" db="EMBL/GenBank/DDBJ databases">
        <title>Genome assembly C_amara_ONT_v2.</title>
        <authorList>
            <person name="Yant L."/>
            <person name="Moore C."/>
            <person name="Slenker M."/>
        </authorList>
    </citation>
    <scope>NUCLEOTIDE SEQUENCE [LARGE SCALE GENOMIC DNA]</scope>
    <source>
        <tissue evidence="7">Leaf</tissue>
    </source>
</reference>
<dbReference type="PANTHER" id="PTHR31541:SF25">
    <property type="entry name" value="GAMMA-GLIADIN B"/>
    <property type="match status" value="1"/>
</dbReference>
<dbReference type="GO" id="GO:0005634">
    <property type="term" value="C:nucleus"/>
    <property type="evidence" value="ECO:0007669"/>
    <property type="project" value="UniProtKB-SubCell"/>
</dbReference>
<name>A0ABD1B5V1_CARAN</name>
<evidence type="ECO:0000256" key="5">
    <source>
        <dbReference type="ARBA" id="ARBA00023242"/>
    </source>
</evidence>
<dbReference type="GO" id="GO:0003677">
    <property type="term" value="F:DNA binding"/>
    <property type="evidence" value="ECO:0007669"/>
    <property type="project" value="UniProtKB-KW"/>
</dbReference>
<keyword evidence="2" id="KW-0805">Transcription regulation</keyword>
<dbReference type="Pfam" id="PF03754">
    <property type="entry name" value="At2g31720-like"/>
    <property type="match status" value="1"/>
</dbReference>
<sequence>METKRSVVEAMEREDRVFIRVPRKKRTLRIPITYSSTEAVAKEDPPKAESSKRNSKKRPLLVHPLEQQPKKPKRKANGRFDDAGASSSGETKEPTPEWLLRLIRSKNGENPKKILNKGLTASDVDFGKHRLSIPLSKIVDEDFLNPAEERVVDLQYRKILKTGVDATLVASDLREFELNLRLWPMGNTHLFNLVSGWNDVVKNCRLKENDQIRLWSFHANDKLYFAFVPLLPPLIP</sequence>
<evidence type="ECO:0000256" key="1">
    <source>
        <dbReference type="ARBA" id="ARBA00004123"/>
    </source>
</evidence>
<dbReference type="InterPro" id="IPR005508">
    <property type="entry name" value="At2g31720-like"/>
</dbReference>
<evidence type="ECO:0000256" key="6">
    <source>
        <dbReference type="SAM" id="MobiDB-lite"/>
    </source>
</evidence>
<keyword evidence="9" id="KW-1185">Reference proteome</keyword>
<evidence type="ECO:0000313" key="9">
    <source>
        <dbReference type="Proteomes" id="UP001558713"/>
    </source>
</evidence>
<accession>A0ABD1B5V1</accession>
<evidence type="ECO:0000313" key="8">
    <source>
        <dbReference type="EMBL" id="KAL1223065.1"/>
    </source>
</evidence>
<dbReference type="EMBL" id="JBANAX010000316">
    <property type="protein sequence ID" value="KAL1214337.1"/>
    <property type="molecule type" value="Genomic_DNA"/>
</dbReference>
<dbReference type="Proteomes" id="UP001558713">
    <property type="component" value="Unassembled WGS sequence"/>
</dbReference>
<keyword evidence="3" id="KW-0238">DNA-binding</keyword>
<dbReference type="SUPFAM" id="SSF101936">
    <property type="entry name" value="DNA-binding pseudobarrel domain"/>
    <property type="match status" value="1"/>
</dbReference>
<dbReference type="AlphaFoldDB" id="A0ABD1B5V1"/>
<comment type="caution">
    <text evidence="7">The sequence shown here is derived from an EMBL/GenBank/DDBJ whole genome shotgun (WGS) entry which is preliminary data.</text>
</comment>
<dbReference type="EMBL" id="JBANAX010000083">
    <property type="protein sequence ID" value="KAL1223065.1"/>
    <property type="molecule type" value="Genomic_DNA"/>
</dbReference>
<dbReference type="PANTHER" id="PTHR31541">
    <property type="entry name" value="B3 DOMAIN PLANT PROTEIN-RELATED"/>
    <property type="match status" value="1"/>
</dbReference>
<feature type="region of interest" description="Disordered" evidence="6">
    <location>
        <begin position="30"/>
        <end position="96"/>
    </location>
</feature>
<comment type="subcellular location">
    <subcellularLocation>
        <location evidence="1">Nucleus</location>
    </subcellularLocation>
</comment>
<feature type="compositionally biased region" description="Basic and acidic residues" evidence="6">
    <location>
        <begin position="40"/>
        <end position="52"/>
    </location>
</feature>
<gene>
    <name evidence="7" type="ORF">V5N11_014572</name>
    <name evidence="8" type="ORF">V5N11_031673</name>
</gene>
<protein>
    <submittedName>
        <fullName evidence="7">B3 domain-containing protein</fullName>
    </submittedName>
</protein>
<evidence type="ECO:0000256" key="3">
    <source>
        <dbReference type="ARBA" id="ARBA00023125"/>
    </source>
</evidence>
<evidence type="ECO:0000256" key="4">
    <source>
        <dbReference type="ARBA" id="ARBA00023163"/>
    </source>
</evidence>
<keyword evidence="4" id="KW-0804">Transcription</keyword>
<dbReference type="Gene3D" id="2.40.330.10">
    <property type="entry name" value="DNA-binding pseudobarrel domain"/>
    <property type="match status" value="1"/>
</dbReference>
<evidence type="ECO:0000256" key="2">
    <source>
        <dbReference type="ARBA" id="ARBA00023015"/>
    </source>
</evidence>
<dbReference type="InterPro" id="IPR015300">
    <property type="entry name" value="DNA-bd_pseudobarrel_sf"/>
</dbReference>
<evidence type="ECO:0000313" key="7">
    <source>
        <dbReference type="EMBL" id="KAL1214337.1"/>
    </source>
</evidence>
<keyword evidence="5" id="KW-0539">Nucleus</keyword>
<proteinExistence type="predicted"/>